<evidence type="ECO:0000256" key="14">
    <source>
        <dbReference type="ARBA" id="ARBA00047783"/>
    </source>
</evidence>
<feature type="compositionally biased region" description="Polar residues" evidence="17">
    <location>
        <begin position="295"/>
        <end position="305"/>
    </location>
</feature>
<feature type="region of interest" description="Disordered" evidence="17">
    <location>
        <begin position="291"/>
        <end position="331"/>
    </location>
</feature>
<gene>
    <name evidence="15 19" type="primary">trmD</name>
    <name evidence="19" type="ORF">D7S86_05115</name>
</gene>
<name>A0A494YA49_9BURK</name>
<dbReference type="InterPro" id="IPR029028">
    <property type="entry name" value="Alpha/beta_knot_MTases"/>
</dbReference>
<comment type="subunit">
    <text evidence="4 15 16">Homodimer.</text>
</comment>
<feature type="binding site" evidence="15">
    <location>
        <position position="146"/>
    </location>
    <ligand>
        <name>S-adenosyl-L-methionine</name>
        <dbReference type="ChEBI" id="CHEBI:59789"/>
    </ligand>
</feature>
<evidence type="ECO:0000256" key="16">
    <source>
        <dbReference type="RuleBase" id="RU003464"/>
    </source>
</evidence>
<evidence type="ECO:0000256" key="1">
    <source>
        <dbReference type="ARBA" id="ARBA00002634"/>
    </source>
</evidence>
<dbReference type="FunFam" id="1.10.1270.20:FF:000001">
    <property type="entry name" value="tRNA (guanine-N(1)-)-methyltransferase"/>
    <property type="match status" value="1"/>
</dbReference>
<dbReference type="PANTHER" id="PTHR46417">
    <property type="entry name" value="TRNA (GUANINE-N(1)-)-METHYLTRANSFERASE"/>
    <property type="match status" value="1"/>
</dbReference>
<accession>A0A494YA49</accession>
<dbReference type="Gene3D" id="3.40.1280.10">
    <property type="match status" value="1"/>
</dbReference>
<dbReference type="InterPro" id="IPR016009">
    <property type="entry name" value="tRNA_MeTrfase_TRMD/TRM10"/>
</dbReference>
<dbReference type="Pfam" id="PF01746">
    <property type="entry name" value="tRNA_m1G_MT"/>
    <property type="match status" value="1"/>
</dbReference>
<dbReference type="Gene3D" id="1.10.1270.20">
    <property type="entry name" value="tRNA(m1g37)methyltransferase, domain 2"/>
    <property type="match status" value="1"/>
</dbReference>
<reference evidence="19 20" key="1">
    <citation type="submission" date="2018-10" db="EMBL/GenBank/DDBJ databases">
        <title>Robbsia sp. DHC34, isolated from soil.</title>
        <authorList>
            <person name="Gao Z.-H."/>
            <person name="Qiu L.-H."/>
        </authorList>
    </citation>
    <scope>NUCLEOTIDE SEQUENCE [LARGE SCALE GENOMIC DNA]</scope>
    <source>
        <strain evidence="19 20">DHC34</strain>
    </source>
</reference>
<feature type="domain" description="tRNA methyltransferase TRMD/TRM10-type" evidence="18">
    <location>
        <begin position="30"/>
        <end position="258"/>
    </location>
</feature>
<keyword evidence="8 15" id="KW-0489">Methyltransferase</keyword>
<evidence type="ECO:0000259" key="18">
    <source>
        <dbReference type="Pfam" id="PF01746"/>
    </source>
</evidence>
<evidence type="ECO:0000256" key="13">
    <source>
        <dbReference type="ARBA" id="ARBA00033392"/>
    </source>
</evidence>
<keyword evidence="7 15" id="KW-0963">Cytoplasm</keyword>
<dbReference type="NCBIfam" id="TIGR00088">
    <property type="entry name" value="trmD"/>
    <property type="match status" value="1"/>
</dbReference>
<evidence type="ECO:0000256" key="5">
    <source>
        <dbReference type="ARBA" id="ARBA00012807"/>
    </source>
</evidence>
<comment type="caution">
    <text evidence="19">The sequence shown here is derived from an EMBL/GenBank/DDBJ whole genome shotgun (WGS) entry which is preliminary data.</text>
</comment>
<evidence type="ECO:0000313" key="20">
    <source>
        <dbReference type="Proteomes" id="UP000270342"/>
    </source>
</evidence>
<evidence type="ECO:0000256" key="11">
    <source>
        <dbReference type="ARBA" id="ARBA00022694"/>
    </source>
</evidence>
<keyword evidence="10 15" id="KW-0949">S-adenosyl-L-methionine</keyword>
<evidence type="ECO:0000256" key="3">
    <source>
        <dbReference type="ARBA" id="ARBA00007630"/>
    </source>
</evidence>
<dbReference type="OrthoDB" id="9807416at2"/>
<evidence type="ECO:0000256" key="7">
    <source>
        <dbReference type="ARBA" id="ARBA00022490"/>
    </source>
</evidence>
<keyword evidence="11 15" id="KW-0819">tRNA processing</keyword>
<dbReference type="HAMAP" id="MF_00605">
    <property type="entry name" value="TrmD"/>
    <property type="match status" value="1"/>
</dbReference>
<dbReference type="SUPFAM" id="SSF75217">
    <property type="entry name" value="alpha/beta knot"/>
    <property type="match status" value="1"/>
</dbReference>
<organism evidence="19 20">
    <name type="scientific">Pararobbsia silviterrae</name>
    <dbReference type="NCBI Taxonomy" id="1792498"/>
    <lineage>
        <taxon>Bacteria</taxon>
        <taxon>Pseudomonadati</taxon>
        <taxon>Pseudomonadota</taxon>
        <taxon>Betaproteobacteria</taxon>
        <taxon>Burkholderiales</taxon>
        <taxon>Burkholderiaceae</taxon>
        <taxon>Pararobbsia</taxon>
    </lineage>
</organism>
<feature type="binding site" evidence="15">
    <location>
        <begin position="166"/>
        <end position="171"/>
    </location>
    <ligand>
        <name>S-adenosyl-L-methionine</name>
        <dbReference type="ChEBI" id="CHEBI:59789"/>
    </ligand>
</feature>
<dbReference type="PANTHER" id="PTHR46417:SF1">
    <property type="entry name" value="TRNA (GUANINE-N(1)-)-METHYLTRANSFERASE"/>
    <property type="match status" value="1"/>
</dbReference>
<dbReference type="AlphaFoldDB" id="A0A494YA49"/>
<comment type="function">
    <text evidence="1 15 16">Specifically methylates guanosine-37 in various tRNAs.</text>
</comment>
<evidence type="ECO:0000256" key="2">
    <source>
        <dbReference type="ARBA" id="ARBA00004496"/>
    </source>
</evidence>
<evidence type="ECO:0000256" key="10">
    <source>
        <dbReference type="ARBA" id="ARBA00022691"/>
    </source>
</evidence>
<keyword evidence="9 15" id="KW-0808">Transferase</keyword>
<dbReference type="GO" id="GO:0002939">
    <property type="term" value="P:tRNA N1-guanine methylation"/>
    <property type="evidence" value="ECO:0007669"/>
    <property type="project" value="TreeGrafter"/>
</dbReference>
<dbReference type="InterPro" id="IPR002649">
    <property type="entry name" value="tRNA_m1G_MeTrfase_TrmD"/>
</dbReference>
<evidence type="ECO:0000256" key="4">
    <source>
        <dbReference type="ARBA" id="ARBA00011738"/>
    </source>
</evidence>
<evidence type="ECO:0000256" key="15">
    <source>
        <dbReference type="HAMAP-Rule" id="MF_00605"/>
    </source>
</evidence>
<comment type="similarity">
    <text evidence="3 15 16">Belongs to the RNA methyltransferase TrmD family.</text>
</comment>
<comment type="subcellular location">
    <subcellularLocation>
        <location evidence="2 15 16">Cytoplasm</location>
    </subcellularLocation>
</comment>
<dbReference type="InterPro" id="IPR029026">
    <property type="entry name" value="tRNA_m1G_MTases_N"/>
</dbReference>
<keyword evidence="20" id="KW-1185">Reference proteome</keyword>
<dbReference type="Proteomes" id="UP000270342">
    <property type="component" value="Unassembled WGS sequence"/>
</dbReference>
<evidence type="ECO:0000256" key="12">
    <source>
        <dbReference type="ARBA" id="ARBA00029736"/>
    </source>
</evidence>
<dbReference type="FunFam" id="3.40.1280.10:FF:000001">
    <property type="entry name" value="tRNA (guanine-N(1)-)-methyltransferase"/>
    <property type="match status" value="1"/>
</dbReference>
<dbReference type="GO" id="GO:0005829">
    <property type="term" value="C:cytosol"/>
    <property type="evidence" value="ECO:0007669"/>
    <property type="project" value="TreeGrafter"/>
</dbReference>
<evidence type="ECO:0000256" key="6">
    <source>
        <dbReference type="ARBA" id="ARBA00014679"/>
    </source>
</evidence>
<dbReference type="InterPro" id="IPR023148">
    <property type="entry name" value="tRNA_m1G_MeTrfase_C_sf"/>
</dbReference>
<dbReference type="EC" id="2.1.1.228" evidence="5 15"/>
<evidence type="ECO:0000313" key="19">
    <source>
        <dbReference type="EMBL" id="RKP59266.1"/>
    </source>
</evidence>
<evidence type="ECO:0000256" key="17">
    <source>
        <dbReference type="SAM" id="MobiDB-lite"/>
    </source>
</evidence>
<proteinExistence type="inferred from homology"/>
<evidence type="ECO:0000256" key="9">
    <source>
        <dbReference type="ARBA" id="ARBA00022679"/>
    </source>
</evidence>
<dbReference type="NCBIfam" id="NF000648">
    <property type="entry name" value="PRK00026.1"/>
    <property type="match status" value="1"/>
</dbReference>
<evidence type="ECO:0000256" key="8">
    <source>
        <dbReference type="ARBA" id="ARBA00022603"/>
    </source>
</evidence>
<dbReference type="EMBL" id="RBZU01000001">
    <property type="protein sequence ID" value="RKP59266.1"/>
    <property type="molecule type" value="Genomic_DNA"/>
</dbReference>
<dbReference type="CDD" id="cd18080">
    <property type="entry name" value="TrmD-like"/>
    <property type="match status" value="1"/>
</dbReference>
<comment type="catalytic activity">
    <reaction evidence="14 15 16">
        <text>guanosine(37) in tRNA + S-adenosyl-L-methionine = N(1)-methylguanosine(37) in tRNA + S-adenosyl-L-homocysteine + H(+)</text>
        <dbReference type="Rhea" id="RHEA:36899"/>
        <dbReference type="Rhea" id="RHEA-COMP:10145"/>
        <dbReference type="Rhea" id="RHEA-COMP:10147"/>
        <dbReference type="ChEBI" id="CHEBI:15378"/>
        <dbReference type="ChEBI" id="CHEBI:57856"/>
        <dbReference type="ChEBI" id="CHEBI:59789"/>
        <dbReference type="ChEBI" id="CHEBI:73542"/>
        <dbReference type="ChEBI" id="CHEBI:74269"/>
        <dbReference type="EC" id="2.1.1.228"/>
    </reaction>
</comment>
<dbReference type="GO" id="GO:0052906">
    <property type="term" value="F:tRNA (guanine(37)-N1)-methyltransferase activity"/>
    <property type="evidence" value="ECO:0007669"/>
    <property type="project" value="UniProtKB-UniRule"/>
</dbReference>
<protein>
    <recommendedName>
        <fullName evidence="6 15">tRNA (guanine-N(1)-)-methyltransferase</fullName>
        <ecNumber evidence="5 15">2.1.1.228</ecNumber>
    </recommendedName>
    <alternativeName>
        <fullName evidence="12 15">M1G-methyltransferase</fullName>
    </alternativeName>
    <alternativeName>
        <fullName evidence="13 15">tRNA [GM37] methyltransferase</fullName>
    </alternativeName>
</protein>
<sequence>MCAAWISTRGRSSSIGVSIINHDPQAGSAMQFDVVTLFPEMFGALTDFGITSRAVKQQRFALRTWNPRDFTTNNYRTVDDRPYGGGPGMVMLAKPLEDAIDAAKAAQAAAGVERPRVLLMSPQGAPLTHRRVARFAAQPGLVLLCGRYEAIDQRLIDRCVDEEVSLGDFVLSGGELPAMALMDAVIRLLPGVLNDAQSAVQDSFVDGLLDHPHYTRPEEYEGVRVPDVLLGGNHAEIEKWRRQQALANTLAKRPDLIKAARRYKTLSRADEAWLASLGTVVKAEAQQGDTAYAVSETNPSSTGANEASARPVARQGINAGMMDPGVSDESD</sequence>